<dbReference type="AlphaFoldDB" id="A0A2D4I216"/>
<proteinExistence type="predicted"/>
<dbReference type="EMBL" id="IACK01077733">
    <property type="protein sequence ID" value="LAA78256.1"/>
    <property type="molecule type" value="Transcribed_RNA"/>
</dbReference>
<name>A0A2D4I216_MICLE</name>
<accession>A0A2D4I216</accession>
<organism evidence="1">
    <name type="scientific">Micrurus lemniscatus lemniscatus</name>
    <dbReference type="NCBI Taxonomy" id="129467"/>
    <lineage>
        <taxon>Eukaryota</taxon>
        <taxon>Metazoa</taxon>
        <taxon>Chordata</taxon>
        <taxon>Craniata</taxon>
        <taxon>Vertebrata</taxon>
        <taxon>Euteleostomi</taxon>
        <taxon>Lepidosauria</taxon>
        <taxon>Squamata</taxon>
        <taxon>Bifurcata</taxon>
        <taxon>Unidentata</taxon>
        <taxon>Episquamata</taxon>
        <taxon>Toxicofera</taxon>
        <taxon>Serpentes</taxon>
        <taxon>Colubroidea</taxon>
        <taxon>Elapidae</taxon>
        <taxon>Elapinae</taxon>
        <taxon>Micrurus</taxon>
    </lineage>
</organism>
<sequence>MYATTRNFMCAFARSIMPAMVFCGRIKGNKCHHMFHPTNYILGILQYHNPCEILFLSVCVCVCEREREREREREIETEREGFSQPKVLHWVKQRPLQMSVIQLVNRLVATLVCFGVMCKPSIRSVNLGFPVLSESRMWLKSGLKGIV</sequence>
<reference evidence="1" key="1">
    <citation type="submission" date="2017-07" db="EMBL/GenBank/DDBJ databases">
        <authorList>
            <person name="Mikheyev A."/>
            <person name="Grau M."/>
        </authorList>
    </citation>
    <scope>NUCLEOTIDE SEQUENCE</scope>
    <source>
        <tissue evidence="1">Venom_gland</tissue>
    </source>
</reference>
<protein>
    <submittedName>
        <fullName evidence="1">Uncharacterized protein</fullName>
    </submittedName>
</protein>
<reference evidence="1" key="2">
    <citation type="submission" date="2017-11" db="EMBL/GenBank/DDBJ databases">
        <title>Coralsnake Venomics: Analyses of Venom Gland Transcriptomes and Proteomes of Six Brazilian Taxa.</title>
        <authorList>
            <person name="Aird S.D."/>
            <person name="Jorge da Silva N."/>
            <person name="Qiu L."/>
            <person name="Villar-Briones A."/>
            <person name="Aparecida-Saddi V."/>
            <person name="Campos-Telles M.P."/>
            <person name="Grau M."/>
            <person name="Mikheyev A.S."/>
        </authorList>
    </citation>
    <scope>NUCLEOTIDE SEQUENCE</scope>
    <source>
        <tissue evidence="1">Venom_gland</tissue>
    </source>
</reference>
<evidence type="ECO:0000313" key="1">
    <source>
        <dbReference type="EMBL" id="LAA78256.1"/>
    </source>
</evidence>